<evidence type="ECO:0000256" key="4">
    <source>
        <dbReference type="ARBA" id="ARBA00023163"/>
    </source>
</evidence>
<evidence type="ECO:0000259" key="5">
    <source>
        <dbReference type="PROSITE" id="PS50931"/>
    </source>
</evidence>
<sequence length="297" mass="32573">MTGRTDVELRHLRAIVAVADSETFTTAAARLRTTQPTLSRTIAQLEAILGTRLVARTTRSVTLTRNGQRLVDHARTMLDALDEALSSLESVSTPPLRIGAAWAGFGPDTVPLIHEWRQTQEQVIDIVHVPDPVRELHRGAIDAAVIREAPSRRHSADGLQRRRLTSERLVAAMSAHDQRATEPEVTLRSLMSTTIALCTTSSTITERMLHDHGDTPRTITVGGTEEWLTLIALGDVVGITSESTTHNHQSPDVAFRPIADAPLVEVSLVSPVERPHPALGPFEAFAHTYFSRQDHTI</sequence>
<dbReference type="Proteomes" id="UP000316196">
    <property type="component" value="Unassembled WGS sequence"/>
</dbReference>
<dbReference type="SUPFAM" id="SSF53850">
    <property type="entry name" value="Periplasmic binding protein-like II"/>
    <property type="match status" value="1"/>
</dbReference>
<evidence type="ECO:0000313" key="6">
    <source>
        <dbReference type="EMBL" id="TQL63017.1"/>
    </source>
</evidence>
<dbReference type="GO" id="GO:0003700">
    <property type="term" value="F:DNA-binding transcription factor activity"/>
    <property type="evidence" value="ECO:0007669"/>
    <property type="project" value="InterPro"/>
</dbReference>
<name>A0A542ZRR1_9ACTN</name>
<evidence type="ECO:0000256" key="2">
    <source>
        <dbReference type="ARBA" id="ARBA00023015"/>
    </source>
</evidence>
<dbReference type="GO" id="GO:0003677">
    <property type="term" value="F:DNA binding"/>
    <property type="evidence" value="ECO:0007669"/>
    <property type="project" value="UniProtKB-KW"/>
</dbReference>
<dbReference type="AlphaFoldDB" id="A0A542ZRR1"/>
<proteinExistence type="inferred from homology"/>
<dbReference type="InterPro" id="IPR036390">
    <property type="entry name" value="WH_DNA-bd_sf"/>
</dbReference>
<feature type="domain" description="HTH lysR-type" evidence="5">
    <location>
        <begin position="7"/>
        <end position="64"/>
    </location>
</feature>
<organism evidence="6 7">
    <name type="scientific">Propioniferax innocua</name>
    <dbReference type="NCBI Taxonomy" id="1753"/>
    <lineage>
        <taxon>Bacteria</taxon>
        <taxon>Bacillati</taxon>
        <taxon>Actinomycetota</taxon>
        <taxon>Actinomycetes</taxon>
        <taxon>Propionibacteriales</taxon>
        <taxon>Propionibacteriaceae</taxon>
        <taxon>Propioniferax</taxon>
    </lineage>
</organism>
<dbReference type="OrthoDB" id="9789529at2"/>
<dbReference type="PROSITE" id="PS50931">
    <property type="entry name" value="HTH_LYSR"/>
    <property type="match status" value="1"/>
</dbReference>
<dbReference type="RefSeq" id="WP_142092787.1">
    <property type="nucleotide sequence ID" value="NZ_BAAAMD010000001.1"/>
</dbReference>
<keyword evidence="4" id="KW-0804">Transcription</keyword>
<keyword evidence="3 6" id="KW-0238">DNA-binding</keyword>
<dbReference type="GO" id="GO:0032993">
    <property type="term" value="C:protein-DNA complex"/>
    <property type="evidence" value="ECO:0007669"/>
    <property type="project" value="TreeGrafter"/>
</dbReference>
<dbReference type="Gene3D" id="3.40.190.10">
    <property type="entry name" value="Periplasmic binding protein-like II"/>
    <property type="match status" value="2"/>
</dbReference>
<dbReference type="Pfam" id="PF03466">
    <property type="entry name" value="LysR_substrate"/>
    <property type="match status" value="1"/>
</dbReference>
<dbReference type="InterPro" id="IPR036388">
    <property type="entry name" value="WH-like_DNA-bd_sf"/>
</dbReference>
<dbReference type="InterPro" id="IPR005119">
    <property type="entry name" value="LysR_subst-bd"/>
</dbReference>
<dbReference type="PANTHER" id="PTHR30346">
    <property type="entry name" value="TRANSCRIPTIONAL DUAL REGULATOR HCAR-RELATED"/>
    <property type="match status" value="1"/>
</dbReference>
<accession>A0A542ZRR1</accession>
<gene>
    <name evidence="6" type="ORF">FB460_0817</name>
</gene>
<evidence type="ECO:0000313" key="7">
    <source>
        <dbReference type="Proteomes" id="UP000316196"/>
    </source>
</evidence>
<evidence type="ECO:0000256" key="1">
    <source>
        <dbReference type="ARBA" id="ARBA00009437"/>
    </source>
</evidence>
<keyword evidence="7" id="KW-1185">Reference proteome</keyword>
<dbReference type="PRINTS" id="PR00039">
    <property type="entry name" value="HTHLYSR"/>
</dbReference>
<comment type="similarity">
    <text evidence="1">Belongs to the LysR transcriptional regulatory family.</text>
</comment>
<dbReference type="FunFam" id="1.10.10.10:FF:000001">
    <property type="entry name" value="LysR family transcriptional regulator"/>
    <property type="match status" value="1"/>
</dbReference>
<evidence type="ECO:0000256" key="3">
    <source>
        <dbReference type="ARBA" id="ARBA00023125"/>
    </source>
</evidence>
<dbReference type="InterPro" id="IPR000847">
    <property type="entry name" value="LysR_HTH_N"/>
</dbReference>
<dbReference type="SUPFAM" id="SSF46785">
    <property type="entry name" value="Winged helix' DNA-binding domain"/>
    <property type="match status" value="1"/>
</dbReference>
<keyword evidence="2" id="KW-0805">Transcription regulation</keyword>
<protein>
    <submittedName>
        <fullName evidence="6">DNA-binding transcriptional LysR family regulator</fullName>
    </submittedName>
</protein>
<dbReference type="PANTHER" id="PTHR30346:SF0">
    <property type="entry name" value="HCA OPERON TRANSCRIPTIONAL ACTIVATOR HCAR"/>
    <property type="match status" value="1"/>
</dbReference>
<reference evidence="6 7" key="1">
    <citation type="submission" date="2019-06" db="EMBL/GenBank/DDBJ databases">
        <title>Sequencing the genomes of 1000 actinobacteria strains.</title>
        <authorList>
            <person name="Klenk H.-P."/>
        </authorList>
    </citation>
    <scope>NUCLEOTIDE SEQUENCE [LARGE SCALE GENOMIC DNA]</scope>
    <source>
        <strain evidence="6 7">DSM 8251</strain>
    </source>
</reference>
<comment type="caution">
    <text evidence="6">The sequence shown here is derived from an EMBL/GenBank/DDBJ whole genome shotgun (WGS) entry which is preliminary data.</text>
</comment>
<dbReference type="EMBL" id="VFOR01000001">
    <property type="protein sequence ID" value="TQL63017.1"/>
    <property type="molecule type" value="Genomic_DNA"/>
</dbReference>
<dbReference type="Pfam" id="PF00126">
    <property type="entry name" value="HTH_1"/>
    <property type="match status" value="1"/>
</dbReference>
<dbReference type="Gene3D" id="1.10.10.10">
    <property type="entry name" value="Winged helix-like DNA-binding domain superfamily/Winged helix DNA-binding domain"/>
    <property type="match status" value="1"/>
</dbReference>